<dbReference type="Proteomes" id="UP001140510">
    <property type="component" value="Unassembled WGS sequence"/>
</dbReference>
<dbReference type="InterPro" id="IPR051783">
    <property type="entry name" value="NAD(P)-dependent_oxidoreduct"/>
</dbReference>
<sequence>MVPKVFLTGGTGYIGGSVLHTLATSHPEWSIAALLRREPPAFKSTYPNIKVIHGDYDSTDLISQAAEEANIVVHCGNSDHESSLNAIIAGLKRREQPGFLLHLSGTGIVSDWADEEYLGRLNPKVWSDLDAASLSEIRGLPDGALHRNTEKILHSTVREQGDKINVAVMCPPDIYGRGKGMVKTKSALIPMFVDESKKLGSVFHYGEGTNTRSWVHIDDLMRLYSHVVEVAARNEQEEVSQYFGENGYHFASTQMHSHIEVARAVGKLLAERGVLKSPEPVQIDLRTLDGMANIPRFLKLARYLYASNSMTMASRAKKLWGYMGEGPGLLEALEADVVDALGGDEN</sequence>
<dbReference type="PANTHER" id="PTHR48079">
    <property type="entry name" value="PROTEIN YEEZ"/>
    <property type="match status" value="1"/>
</dbReference>
<keyword evidence="3" id="KW-1185">Reference proteome</keyword>
<accession>A0A9W8Z8Q9</accession>
<evidence type="ECO:0000313" key="3">
    <source>
        <dbReference type="Proteomes" id="UP001140510"/>
    </source>
</evidence>
<dbReference type="SUPFAM" id="SSF51735">
    <property type="entry name" value="NAD(P)-binding Rossmann-fold domains"/>
    <property type="match status" value="1"/>
</dbReference>
<dbReference type="EMBL" id="JAPEVA010000063">
    <property type="protein sequence ID" value="KAJ4402272.1"/>
    <property type="molecule type" value="Genomic_DNA"/>
</dbReference>
<name>A0A9W8Z8Q9_9PLEO</name>
<protein>
    <recommendedName>
        <fullName evidence="1">NAD-dependent epimerase/dehydratase domain-containing protein</fullName>
    </recommendedName>
</protein>
<proteinExistence type="predicted"/>
<organism evidence="2 3">
    <name type="scientific">Didymella pomorum</name>
    <dbReference type="NCBI Taxonomy" id="749634"/>
    <lineage>
        <taxon>Eukaryota</taxon>
        <taxon>Fungi</taxon>
        <taxon>Dikarya</taxon>
        <taxon>Ascomycota</taxon>
        <taxon>Pezizomycotina</taxon>
        <taxon>Dothideomycetes</taxon>
        <taxon>Pleosporomycetidae</taxon>
        <taxon>Pleosporales</taxon>
        <taxon>Pleosporineae</taxon>
        <taxon>Didymellaceae</taxon>
        <taxon>Didymella</taxon>
    </lineage>
</organism>
<dbReference type="InterPro" id="IPR001509">
    <property type="entry name" value="Epimerase_deHydtase"/>
</dbReference>
<feature type="domain" description="NAD-dependent epimerase/dehydratase" evidence="1">
    <location>
        <begin position="152"/>
        <end position="236"/>
    </location>
</feature>
<comment type="caution">
    <text evidence="2">The sequence shown here is derived from an EMBL/GenBank/DDBJ whole genome shotgun (WGS) entry which is preliminary data.</text>
</comment>
<dbReference type="InterPro" id="IPR036291">
    <property type="entry name" value="NAD(P)-bd_dom_sf"/>
</dbReference>
<gene>
    <name evidence="2" type="ORF">N0V91_007305</name>
</gene>
<dbReference type="PANTHER" id="PTHR48079:SF6">
    <property type="entry name" value="NAD(P)-BINDING DOMAIN-CONTAINING PROTEIN-RELATED"/>
    <property type="match status" value="1"/>
</dbReference>
<dbReference type="Pfam" id="PF01370">
    <property type="entry name" value="Epimerase"/>
    <property type="match status" value="1"/>
</dbReference>
<dbReference type="AlphaFoldDB" id="A0A9W8Z8Q9"/>
<dbReference type="Gene3D" id="3.40.50.720">
    <property type="entry name" value="NAD(P)-binding Rossmann-like Domain"/>
    <property type="match status" value="1"/>
</dbReference>
<dbReference type="OrthoDB" id="2130169at2759"/>
<reference evidence="2" key="1">
    <citation type="submission" date="2022-10" db="EMBL/GenBank/DDBJ databases">
        <title>Tapping the CABI collections for fungal endophytes: first genome assemblies for Collariella, Neodidymelliopsis, Ascochyta clinopodiicola, Didymella pomorum, Didymosphaeria variabile, Neocosmospora piperis and Neocucurbitaria cava.</title>
        <authorList>
            <person name="Hill R."/>
        </authorList>
    </citation>
    <scope>NUCLEOTIDE SEQUENCE</scope>
    <source>
        <strain evidence="2">IMI 355091</strain>
    </source>
</reference>
<dbReference type="GO" id="GO:0005737">
    <property type="term" value="C:cytoplasm"/>
    <property type="evidence" value="ECO:0007669"/>
    <property type="project" value="TreeGrafter"/>
</dbReference>
<evidence type="ECO:0000313" key="2">
    <source>
        <dbReference type="EMBL" id="KAJ4402272.1"/>
    </source>
</evidence>
<dbReference type="GO" id="GO:0004029">
    <property type="term" value="F:aldehyde dehydrogenase (NAD+) activity"/>
    <property type="evidence" value="ECO:0007669"/>
    <property type="project" value="TreeGrafter"/>
</dbReference>
<evidence type="ECO:0000259" key="1">
    <source>
        <dbReference type="Pfam" id="PF01370"/>
    </source>
</evidence>